<dbReference type="AlphaFoldDB" id="A0A3B1BD23"/>
<feature type="domain" description="Pyruvate flavodoxin/ferredoxin oxidoreductase pyrimidine binding" evidence="2">
    <location>
        <begin position="27"/>
        <end position="256"/>
    </location>
</feature>
<dbReference type="Gene3D" id="3.40.50.970">
    <property type="match status" value="1"/>
</dbReference>
<accession>A0A3B1BD23</accession>
<dbReference type="PANTHER" id="PTHR43088:SF1">
    <property type="entry name" value="SUBUNIT OF PYRUVATE:FLAVODOXIN OXIDOREDUCTASE"/>
    <property type="match status" value="1"/>
</dbReference>
<evidence type="ECO:0000259" key="2">
    <source>
        <dbReference type="Pfam" id="PF01855"/>
    </source>
</evidence>
<dbReference type="InterPro" id="IPR009014">
    <property type="entry name" value="Transketo_C/PFOR_II"/>
</dbReference>
<dbReference type="CDD" id="cd07034">
    <property type="entry name" value="TPP_PYR_PFOR_IOR-alpha_like"/>
    <property type="match status" value="1"/>
</dbReference>
<evidence type="ECO:0000259" key="3">
    <source>
        <dbReference type="Pfam" id="PF17147"/>
    </source>
</evidence>
<keyword evidence="1 4" id="KW-0560">Oxidoreductase</keyword>
<dbReference type="InterPro" id="IPR002880">
    <property type="entry name" value="Pyrv_Fd/Flavodoxin_OxRdtase_N"/>
</dbReference>
<sequence>MTGQTSQNTLNSQDTINIQGNHACALGAVAAGCRFYAGYPITPSSEVAERLASALPEVGGVFIQMEDEIASIAAALGASMGGVKSMTATSGPGFSLKQENLGYGIGAQIPCVVVNVMRGGPSTGMPTRPSQGDLMQARWGTHGDHPVIALTPGSVEEIYTQTARAFALSEQLRIPVLVLFDESLGHLVETIALPDVAEYENTVRKWASGKPEDYQPYRPDADGVAAMARPGDGYRVHTTGLTVSESGFPTQKSIEVDRAMKRLFNKMEINKDLIESFEDVECEDAEVVIVALGIVGRAARMAVRELRAEGHKVGLFRPITLWPFPTQTFRKLTRKAKNFVVAEMNSGQMILEIGAAKQGKQTVCGLNRYDGEPISPSQIINAVKEVLDHE</sequence>
<dbReference type="EMBL" id="UOFW01000237">
    <property type="protein sequence ID" value="VAX08300.1"/>
    <property type="molecule type" value="Genomic_DNA"/>
</dbReference>
<dbReference type="Pfam" id="PF01855">
    <property type="entry name" value="POR_N"/>
    <property type="match status" value="1"/>
</dbReference>
<dbReference type="FunFam" id="3.40.50.970:FF:000022">
    <property type="entry name" value="2-oxoglutarate ferredoxin oxidoreductase alpha subunit"/>
    <property type="match status" value="1"/>
</dbReference>
<evidence type="ECO:0000256" key="1">
    <source>
        <dbReference type="ARBA" id="ARBA00023002"/>
    </source>
</evidence>
<dbReference type="EC" id="1.2.7.-" evidence="4"/>
<name>A0A3B1BD23_9ZZZZ</name>
<gene>
    <name evidence="4" type="ORF">MNBD_ALPHA03-2145</name>
</gene>
<dbReference type="Pfam" id="PF17147">
    <property type="entry name" value="PFOR_II"/>
    <property type="match status" value="1"/>
</dbReference>
<dbReference type="InterPro" id="IPR052368">
    <property type="entry name" value="2-oxoacid_oxidoreductase"/>
</dbReference>
<dbReference type="SUPFAM" id="SSF52518">
    <property type="entry name" value="Thiamin diphosphate-binding fold (THDP-binding)"/>
    <property type="match status" value="1"/>
</dbReference>
<dbReference type="Gene3D" id="3.40.50.920">
    <property type="match status" value="1"/>
</dbReference>
<feature type="domain" description="Pyruvate:ferredoxin oxidoreductase core" evidence="3">
    <location>
        <begin position="285"/>
        <end position="379"/>
    </location>
</feature>
<protein>
    <submittedName>
        <fullName evidence="4">2-oxoglutarate/2-oxoacid ferredoxin oxidoreductase, alpha subunit</fullName>
        <ecNumber evidence="4">1.2.7.-</ecNumber>
    </submittedName>
</protein>
<reference evidence="4" key="1">
    <citation type="submission" date="2018-06" db="EMBL/GenBank/DDBJ databases">
        <authorList>
            <person name="Zhirakovskaya E."/>
        </authorList>
    </citation>
    <scope>NUCLEOTIDE SEQUENCE</scope>
</reference>
<dbReference type="NCBIfam" id="NF006412">
    <property type="entry name" value="PRK08659.1"/>
    <property type="match status" value="1"/>
</dbReference>
<dbReference type="InterPro" id="IPR029061">
    <property type="entry name" value="THDP-binding"/>
</dbReference>
<evidence type="ECO:0000313" key="4">
    <source>
        <dbReference type="EMBL" id="VAX08300.1"/>
    </source>
</evidence>
<organism evidence="4">
    <name type="scientific">hydrothermal vent metagenome</name>
    <dbReference type="NCBI Taxonomy" id="652676"/>
    <lineage>
        <taxon>unclassified sequences</taxon>
        <taxon>metagenomes</taxon>
        <taxon>ecological metagenomes</taxon>
    </lineage>
</organism>
<dbReference type="FunFam" id="3.40.50.920:FF:000013">
    <property type="entry name" value="Ferredoxin oxidoreductase alpha subunit"/>
    <property type="match status" value="1"/>
</dbReference>
<dbReference type="InterPro" id="IPR033412">
    <property type="entry name" value="PFOR_II"/>
</dbReference>
<dbReference type="PANTHER" id="PTHR43088">
    <property type="entry name" value="SUBUNIT OF PYRUVATE:FLAVODOXIN OXIDOREDUCTASE-RELATED"/>
    <property type="match status" value="1"/>
</dbReference>
<dbReference type="SUPFAM" id="SSF52922">
    <property type="entry name" value="TK C-terminal domain-like"/>
    <property type="match status" value="1"/>
</dbReference>
<dbReference type="GO" id="GO:0016491">
    <property type="term" value="F:oxidoreductase activity"/>
    <property type="evidence" value="ECO:0007669"/>
    <property type="project" value="UniProtKB-KW"/>
</dbReference>
<proteinExistence type="predicted"/>